<dbReference type="RefSeq" id="WP_007211145.1">
    <property type="nucleotide sequence ID" value="NZ_CABMLT010000009.1"/>
</dbReference>
<dbReference type="Gene3D" id="2.115.10.20">
    <property type="entry name" value="Glycosyl hydrolase domain, family 43"/>
    <property type="match status" value="1"/>
</dbReference>
<dbReference type="Proteomes" id="UP000283341">
    <property type="component" value="Unassembled WGS sequence"/>
</dbReference>
<gene>
    <name evidence="9" type="primary">arbA_1</name>
    <name evidence="9" type="ORF">BcellWH2_02640</name>
    <name evidence="15" type="ORF">DWX97_17125</name>
    <name evidence="12" type="ORF">F2Y81_13800</name>
    <name evidence="10" type="ORF">F2Y86_18410</name>
    <name evidence="11" type="ORF">F2Y87_18275</name>
    <name evidence="13" type="ORF">PZH42_00295</name>
    <name evidence="14" type="ORF">RO785_27110</name>
</gene>
<dbReference type="SUPFAM" id="SSF75005">
    <property type="entry name" value="Arabinanase/levansucrase/invertase"/>
    <property type="match status" value="1"/>
</dbReference>
<reference evidence="14" key="5">
    <citation type="submission" date="2023-08" db="EMBL/GenBank/DDBJ databases">
        <title>Reintroducing virulent viruses to syntetic microbiomes.</title>
        <authorList>
            <person name="Wilde J."/>
            <person name="Boyes R."/>
            <person name="Robinson A.V."/>
            <person name="Daisley B.A."/>
            <person name="Allen-Vercoe E."/>
        </authorList>
    </citation>
    <scope>NUCLEOTIDE SEQUENCE</scope>
    <source>
        <strain evidence="14">225I_12FAA</strain>
    </source>
</reference>
<evidence type="ECO:0000313" key="16">
    <source>
        <dbReference type="Proteomes" id="UP000061809"/>
    </source>
</evidence>
<evidence type="ECO:0000313" key="9">
    <source>
        <dbReference type="EMBL" id="ALJ59879.1"/>
    </source>
</evidence>
<protein>
    <submittedName>
        <fullName evidence="15">Arabinan endo-1,5-alpha-L-arabinosidase</fullName>
    </submittedName>
    <submittedName>
        <fullName evidence="9">Extracellular exo-alpha-(1-&gt;5)-L-arabinofuranosidase ArbA</fullName>
        <ecNumber evidence="9">3.2.1.-</ecNumber>
    </submittedName>
    <submittedName>
        <fullName evidence="10">Family 43 glycosylhydrolase</fullName>
    </submittedName>
</protein>
<feature type="chain" id="PRO_5013461147" evidence="8">
    <location>
        <begin position="21"/>
        <end position="343"/>
    </location>
</feature>
<evidence type="ECO:0000313" key="20">
    <source>
        <dbReference type="Proteomes" id="UP000482653"/>
    </source>
</evidence>
<dbReference type="EMBL" id="JAVSNH010000002">
    <property type="protein sequence ID" value="MDT4514641.1"/>
    <property type="molecule type" value="Genomic_DNA"/>
</dbReference>
<dbReference type="InterPro" id="IPR050727">
    <property type="entry name" value="GH43_arabinanases"/>
</dbReference>
<dbReference type="AlphaFoldDB" id="A0A0P0FQL6"/>
<dbReference type="GO" id="GO:0004553">
    <property type="term" value="F:hydrolase activity, hydrolyzing O-glycosyl compounds"/>
    <property type="evidence" value="ECO:0007669"/>
    <property type="project" value="InterPro"/>
</dbReference>
<evidence type="ECO:0000313" key="14">
    <source>
        <dbReference type="EMBL" id="MDT4514641.1"/>
    </source>
</evidence>
<evidence type="ECO:0000313" key="15">
    <source>
        <dbReference type="EMBL" id="RGS35180.1"/>
    </source>
</evidence>
<dbReference type="EMBL" id="VVYW01000016">
    <property type="protein sequence ID" value="KAA5406235.1"/>
    <property type="molecule type" value="Genomic_DNA"/>
</dbReference>
<dbReference type="Pfam" id="PF04616">
    <property type="entry name" value="Glyco_hydro_43"/>
    <property type="match status" value="1"/>
</dbReference>
<evidence type="ECO:0000256" key="3">
    <source>
        <dbReference type="ARBA" id="ARBA00022801"/>
    </source>
</evidence>
<dbReference type="GO" id="GO:0005975">
    <property type="term" value="P:carbohydrate metabolic process"/>
    <property type="evidence" value="ECO:0007669"/>
    <property type="project" value="InterPro"/>
</dbReference>
<dbReference type="Proteomes" id="UP000061809">
    <property type="component" value="Chromosome"/>
</dbReference>
<reference evidence="13" key="4">
    <citation type="submission" date="2023-03" db="EMBL/GenBank/DDBJ databases">
        <title>DFI Biobank Strains.</title>
        <authorList>
            <person name="Mostad J."/>
            <person name="Paddock L."/>
            <person name="Medina S."/>
            <person name="Waligurski E."/>
            <person name="Barat B."/>
            <person name="Smith R."/>
            <person name="Burgo V."/>
            <person name="Metcalfe C."/>
            <person name="Woodson C."/>
            <person name="Sundararajan A."/>
            <person name="Ramaswamy R."/>
            <person name="Lin H."/>
            <person name="Pamer E.G."/>
        </authorList>
    </citation>
    <scope>NUCLEOTIDE SEQUENCE</scope>
    <source>
        <strain evidence="13">DFI.9.5</strain>
    </source>
</reference>
<feature type="active site" description="Proton acceptor" evidence="5">
    <location>
        <position position="45"/>
    </location>
</feature>
<evidence type="ECO:0000256" key="5">
    <source>
        <dbReference type="PIRSR" id="PIRSR606710-1"/>
    </source>
</evidence>
<evidence type="ECO:0000313" key="10">
    <source>
        <dbReference type="EMBL" id="KAA5406235.1"/>
    </source>
</evidence>
<dbReference type="InterPro" id="IPR006710">
    <property type="entry name" value="Glyco_hydro_43"/>
</dbReference>
<reference evidence="9 16" key="1">
    <citation type="journal article" date="2015" name="Science">
        <title>Genetic determinants of in vivo fitness and diet responsiveness in multiple human gut Bacteroides.</title>
        <authorList>
            <person name="Wu M."/>
            <person name="McNulty N.P."/>
            <person name="Rodionov D.A."/>
            <person name="Khoroshkin M.S."/>
            <person name="Griffin N.W."/>
            <person name="Cheng J."/>
            <person name="Latreille P."/>
            <person name="Kerstetter R.A."/>
            <person name="Terrapon N."/>
            <person name="Henrissat B."/>
            <person name="Osterman A.L."/>
            <person name="Gordon J.I."/>
        </authorList>
    </citation>
    <scope>NUCLEOTIDE SEQUENCE [LARGE SCALE GENOMIC DNA]</scope>
    <source>
        <strain evidence="9 16">WH2</strain>
    </source>
</reference>
<dbReference type="EMBL" id="JARFID010000001">
    <property type="protein sequence ID" value="MDE8692538.1"/>
    <property type="molecule type" value="Genomic_DNA"/>
</dbReference>
<dbReference type="eggNOG" id="COG3507">
    <property type="taxonomic scope" value="Bacteria"/>
</dbReference>
<dbReference type="Proteomes" id="UP000482653">
    <property type="component" value="Unassembled WGS sequence"/>
</dbReference>
<feature type="signal peptide" evidence="8">
    <location>
        <begin position="1"/>
        <end position="20"/>
    </location>
</feature>
<evidence type="ECO:0000256" key="6">
    <source>
        <dbReference type="PIRSR" id="PIRSR606710-2"/>
    </source>
</evidence>
<evidence type="ECO:0000256" key="2">
    <source>
        <dbReference type="ARBA" id="ARBA00009865"/>
    </source>
</evidence>
<evidence type="ECO:0000256" key="4">
    <source>
        <dbReference type="ARBA" id="ARBA00023295"/>
    </source>
</evidence>
<dbReference type="Proteomes" id="UP000325055">
    <property type="component" value="Unassembled WGS sequence"/>
</dbReference>
<dbReference type="PROSITE" id="PS51257">
    <property type="entry name" value="PROKAR_LIPOPROTEIN"/>
    <property type="match status" value="1"/>
</dbReference>
<proteinExistence type="inferred from homology"/>
<comment type="pathway">
    <text evidence="1">Glycan metabolism; L-arabinan degradation.</text>
</comment>
<evidence type="ECO:0000313" key="13">
    <source>
        <dbReference type="EMBL" id="MDE8692538.1"/>
    </source>
</evidence>
<dbReference type="PANTHER" id="PTHR43301:SF3">
    <property type="entry name" value="ARABINAN ENDO-1,5-ALPHA-L-ARABINOSIDASE A-RELATED"/>
    <property type="match status" value="1"/>
</dbReference>
<dbReference type="EMBL" id="VVYV01000022">
    <property type="protein sequence ID" value="KAA5417295.1"/>
    <property type="molecule type" value="Genomic_DNA"/>
</dbReference>
<organism evidence="9 16">
    <name type="scientific">Bacteroides cellulosilyticus</name>
    <dbReference type="NCBI Taxonomy" id="246787"/>
    <lineage>
        <taxon>Bacteria</taxon>
        <taxon>Pseudomonadati</taxon>
        <taxon>Bacteroidota</taxon>
        <taxon>Bacteroidia</taxon>
        <taxon>Bacteroidales</taxon>
        <taxon>Bacteroidaceae</taxon>
        <taxon>Bacteroides</taxon>
    </lineage>
</organism>
<name>A0A0P0FQL6_9BACE</name>
<dbReference type="PATRIC" id="fig|246787.4.peg.2717"/>
<evidence type="ECO:0000313" key="18">
    <source>
        <dbReference type="Proteomes" id="UP000325055"/>
    </source>
</evidence>
<evidence type="ECO:0000313" key="17">
    <source>
        <dbReference type="Proteomes" id="UP000283341"/>
    </source>
</evidence>
<dbReference type="EMBL" id="CP012801">
    <property type="protein sequence ID" value="ALJ59879.1"/>
    <property type="molecule type" value="Genomic_DNA"/>
</dbReference>
<accession>A0A0P0FQL6</accession>
<dbReference type="Proteomes" id="UP000448877">
    <property type="component" value="Unassembled WGS sequence"/>
</dbReference>
<reference evidence="18 19" key="3">
    <citation type="journal article" date="2019" name="Nat. Med.">
        <title>A library of human gut bacterial isolates paired with longitudinal multiomics data enables mechanistic microbiome research.</title>
        <authorList>
            <person name="Poyet M."/>
            <person name="Groussin M."/>
            <person name="Gibbons S.M."/>
            <person name="Avila-Pacheco J."/>
            <person name="Jiang X."/>
            <person name="Kearney S.M."/>
            <person name="Perrotta A.R."/>
            <person name="Berdy B."/>
            <person name="Zhao S."/>
            <person name="Lieberman T.D."/>
            <person name="Swanson P.K."/>
            <person name="Smith M."/>
            <person name="Roesemann S."/>
            <person name="Alexander J.E."/>
            <person name="Rich S.A."/>
            <person name="Livny J."/>
            <person name="Vlamakis H."/>
            <person name="Clish C."/>
            <person name="Bullock K."/>
            <person name="Deik A."/>
            <person name="Scott J."/>
            <person name="Pierce K.A."/>
            <person name="Xavier R.J."/>
            <person name="Alm E.J."/>
        </authorList>
    </citation>
    <scope>NUCLEOTIDE SEQUENCE [LARGE SCALE GENOMIC DNA]</scope>
    <source>
        <strain evidence="12 19">BIOML-A6</strain>
        <strain evidence="10 18">BIOML-A7</strain>
        <strain evidence="11 20">BIOML-A8</strain>
    </source>
</reference>
<dbReference type="Proteomes" id="UP001266995">
    <property type="component" value="Unassembled WGS sequence"/>
</dbReference>
<dbReference type="KEGG" id="bcel:BcellWH2_02640"/>
<evidence type="ECO:0000313" key="11">
    <source>
        <dbReference type="EMBL" id="KAA5416660.1"/>
    </source>
</evidence>
<feature type="site" description="Important for catalytic activity, responsible for pKa modulation of the active site Glu and correct orientation of both the proton donor and substrate" evidence="6">
    <location>
        <position position="162"/>
    </location>
</feature>
<dbReference type="InterPro" id="IPR023296">
    <property type="entry name" value="Glyco_hydro_beta-prop_sf"/>
</dbReference>
<keyword evidence="3 7" id="KW-0378">Hydrolase</keyword>
<keyword evidence="4 7" id="KW-0326">Glycosidase</keyword>
<comment type="similarity">
    <text evidence="2 7">Belongs to the glycosyl hydrolase 43 family.</text>
</comment>
<evidence type="ECO:0000313" key="12">
    <source>
        <dbReference type="EMBL" id="KAA5417295.1"/>
    </source>
</evidence>
<dbReference type="PANTHER" id="PTHR43301">
    <property type="entry name" value="ARABINAN ENDO-1,5-ALPHA-L-ARABINOSIDASE"/>
    <property type="match status" value="1"/>
</dbReference>
<dbReference type="EMBL" id="QRVJ01000016">
    <property type="protein sequence ID" value="RGS35180.1"/>
    <property type="molecule type" value="Genomic_DNA"/>
</dbReference>
<dbReference type="EC" id="3.2.1.-" evidence="9"/>
<evidence type="ECO:0000256" key="7">
    <source>
        <dbReference type="RuleBase" id="RU361187"/>
    </source>
</evidence>
<keyword evidence="8" id="KW-0732">Signal</keyword>
<sequence>MRSKYILFALALTGALASCSDDDNKGTANYKNPYSNPLTDYSAADPTVWKENDHSFYVYATNTSVIRKSEDLIHWTDGGKMFATKPTFVTESGAAVWAPDIEKVGDKYILYFAMSAMGKPATAGIGIASADSPEGPFTLDISVDGKGKLFTSSEIDVRNSIDPCYFEDNGQKWLVWGSFNGLYAVKLNEDGTRVYPDIATAKKERVQVAGTAFEAPYIHKRGDYYYMFASVGSCCNSMLSTYTTVVGRSTSFLGPYVNKNGESMLDNKYEVLIRANDRFVGPGHNSEIVTDSEGNEWMLYHSYDRHTPSKGRYLMIDRIVWENDWPVIAGNSPSTEAEAPVCK</sequence>
<evidence type="ECO:0000313" key="19">
    <source>
        <dbReference type="Proteomes" id="UP000448877"/>
    </source>
</evidence>
<reference evidence="15 17" key="2">
    <citation type="submission" date="2018-08" db="EMBL/GenBank/DDBJ databases">
        <title>A genome reference for cultivated species of the human gut microbiota.</title>
        <authorList>
            <person name="Zou Y."/>
            <person name="Xue W."/>
            <person name="Luo G."/>
        </authorList>
    </citation>
    <scope>NUCLEOTIDE SEQUENCE [LARGE SCALE GENOMIC DNA]</scope>
    <source>
        <strain evidence="15 17">AF22-3AC</strain>
    </source>
</reference>
<evidence type="ECO:0000256" key="8">
    <source>
        <dbReference type="SAM" id="SignalP"/>
    </source>
</evidence>
<dbReference type="STRING" id="246787.BcellWH2_02640"/>
<dbReference type="EMBL" id="VVYX01000023">
    <property type="protein sequence ID" value="KAA5416660.1"/>
    <property type="molecule type" value="Genomic_DNA"/>
</dbReference>
<feature type="active site" description="Proton donor" evidence="5">
    <location>
        <position position="214"/>
    </location>
</feature>
<dbReference type="Proteomes" id="UP001221924">
    <property type="component" value="Unassembled WGS sequence"/>
</dbReference>
<dbReference type="CDD" id="cd18616">
    <property type="entry name" value="GH43_ABN-like"/>
    <property type="match status" value="1"/>
</dbReference>
<dbReference type="GeneID" id="66306012"/>
<evidence type="ECO:0000256" key="1">
    <source>
        <dbReference type="ARBA" id="ARBA00004834"/>
    </source>
</evidence>